<protein>
    <recommendedName>
        <fullName evidence="9">G-protein coupled receptors family 1 profile domain-containing protein</fullName>
    </recommendedName>
</protein>
<name>A0ABD2PJ92_9PLAT</name>
<dbReference type="GO" id="GO:0016020">
    <property type="term" value="C:membrane"/>
    <property type="evidence" value="ECO:0007669"/>
    <property type="project" value="UniProtKB-SubCell"/>
</dbReference>
<dbReference type="InterPro" id="IPR000276">
    <property type="entry name" value="GPCR_Rhodpsn"/>
</dbReference>
<dbReference type="PRINTS" id="PR00237">
    <property type="entry name" value="GPCRRHODOPSN"/>
</dbReference>
<feature type="transmembrane region" description="Helical" evidence="8">
    <location>
        <begin position="335"/>
        <end position="356"/>
    </location>
</feature>
<dbReference type="AlphaFoldDB" id="A0ABD2PJ92"/>
<dbReference type="Gene3D" id="1.20.1070.10">
    <property type="entry name" value="Rhodopsin 7-helix transmembrane proteins"/>
    <property type="match status" value="1"/>
</dbReference>
<evidence type="ECO:0000313" key="10">
    <source>
        <dbReference type="EMBL" id="KAL3307515.1"/>
    </source>
</evidence>
<sequence>MDGNRSQETRDEMIKDILRIVGIIYYLLLIIIGTAGNILALLVIRGWGNRLLLRREQRKYRSSNKSSFYFEEAKKCPKCKQSGMEVTKTTLYRPIRMSVMRRRNQASMGIFTALAVADTLVLWINPLRYIIRFVWSFEVRTWNTWICKFHTFATYSIQDVAVWVLCFLTLERYLIARFPHKVRLIWTRCYKFVAWTVAFLTLTSKNLVILVIVDVDPVKRDSCDIRGHNFRTMRSSFFYMDLVGRSIIPFGLLLFFNLNLMHILRKSKNLRSKYIDNISIDSQITPEKKGTLRRGIQKISRPIRKLLGFDERAKSTQQKLRQTRMDRSVSQTNKMLIPVSFFHLCTSMPLTIFSIIEDYYNWKHVYSGLKLNWVYWTGTYLMMLSSANHGLNCFIYFASSRNFRRQFRLILRAMYCGSTNDSTRTEPESLVSTTSLQPVKNIDAFQKRAQPNLTLDRT</sequence>
<dbReference type="EMBL" id="JBJKFK010007161">
    <property type="protein sequence ID" value="KAL3307515.1"/>
    <property type="molecule type" value="Genomic_DNA"/>
</dbReference>
<dbReference type="InterPro" id="IPR017452">
    <property type="entry name" value="GPCR_Rhodpsn_7TM"/>
</dbReference>
<feature type="transmembrane region" description="Helical" evidence="8">
    <location>
        <begin position="151"/>
        <end position="171"/>
    </location>
</feature>
<dbReference type="PANTHER" id="PTHR24243:SF230">
    <property type="entry name" value="G-PROTEIN COUPLED RECEPTORS FAMILY 1 PROFILE DOMAIN-CONTAINING PROTEIN"/>
    <property type="match status" value="1"/>
</dbReference>
<gene>
    <name evidence="10" type="ORF">Ciccas_013968</name>
</gene>
<evidence type="ECO:0000256" key="8">
    <source>
        <dbReference type="SAM" id="Phobius"/>
    </source>
</evidence>
<keyword evidence="7" id="KW-0807">Transducer</keyword>
<comment type="caution">
    <text evidence="10">The sequence shown here is derived from an EMBL/GenBank/DDBJ whole genome shotgun (WGS) entry which is preliminary data.</text>
</comment>
<keyword evidence="11" id="KW-1185">Reference proteome</keyword>
<proteinExistence type="predicted"/>
<evidence type="ECO:0000256" key="4">
    <source>
        <dbReference type="ARBA" id="ARBA00023040"/>
    </source>
</evidence>
<feature type="transmembrane region" description="Helical" evidence="8">
    <location>
        <begin position="192"/>
        <end position="213"/>
    </location>
</feature>
<keyword evidence="3 8" id="KW-1133">Transmembrane helix</keyword>
<keyword evidence="5 8" id="KW-0472">Membrane</keyword>
<dbReference type="PROSITE" id="PS50262">
    <property type="entry name" value="G_PROTEIN_RECEP_F1_2"/>
    <property type="match status" value="1"/>
</dbReference>
<accession>A0ABD2PJ92</accession>
<evidence type="ECO:0000256" key="2">
    <source>
        <dbReference type="ARBA" id="ARBA00022692"/>
    </source>
</evidence>
<evidence type="ECO:0000313" key="11">
    <source>
        <dbReference type="Proteomes" id="UP001626550"/>
    </source>
</evidence>
<evidence type="ECO:0000256" key="1">
    <source>
        <dbReference type="ARBA" id="ARBA00004141"/>
    </source>
</evidence>
<reference evidence="10 11" key="1">
    <citation type="submission" date="2024-11" db="EMBL/GenBank/DDBJ databases">
        <title>Adaptive evolution of stress response genes in parasites aligns with host niche diversity.</title>
        <authorList>
            <person name="Hahn C."/>
            <person name="Resl P."/>
        </authorList>
    </citation>
    <scope>NUCLEOTIDE SEQUENCE [LARGE SCALE GENOMIC DNA]</scope>
    <source>
        <strain evidence="10">EGGRZ-B1_66</strain>
        <tissue evidence="10">Body</tissue>
    </source>
</reference>
<dbReference type="PANTHER" id="PTHR24243">
    <property type="entry name" value="G-PROTEIN COUPLED RECEPTOR"/>
    <property type="match status" value="1"/>
</dbReference>
<evidence type="ECO:0000256" key="7">
    <source>
        <dbReference type="ARBA" id="ARBA00023224"/>
    </source>
</evidence>
<keyword evidence="4" id="KW-0297">G-protein coupled receptor</keyword>
<organism evidence="10 11">
    <name type="scientific">Cichlidogyrus casuarinus</name>
    <dbReference type="NCBI Taxonomy" id="1844966"/>
    <lineage>
        <taxon>Eukaryota</taxon>
        <taxon>Metazoa</taxon>
        <taxon>Spiralia</taxon>
        <taxon>Lophotrochozoa</taxon>
        <taxon>Platyhelminthes</taxon>
        <taxon>Monogenea</taxon>
        <taxon>Monopisthocotylea</taxon>
        <taxon>Dactylogyridea</taxon>
        <taxon>Ancyrocephalidae</taxon>
        <taxon>Cichlidogyrus</taxon>
    </lineage>
</organism>
<dbReference type="Pfam" id="PF00001">
    <property type="entry name" value="7tm_1"/>
    <property type="match status" value="1"/>
</dbReference>
<keyword evidence="6" id="KW-0675">Receptor</keyword>
<feature type="domain" description="G-protein coupled receptors family 1 profile" evidence="9">
    <location>
        <begin position="83"/>
        <end position="396"/>
    </location>
</feature>
<feature type="transmembrane region" description="Helical" evidence="8">
    <location>
        <begin position="106"/>
        <end position="131"/>
    </location>
</feature>
<feature type="transmembrane region" description="Helical" evidence="8">
    <location>
        <begin position="376"/>
        <end position="398"/>
    </location>
</feature>
<feature type="transmembrane region" description="Helical" evidence="8">
    <location>
        <begin position="242"/>
        <end position="264"/>
    </location>
</feature>
<evidence type="ECO:0000256" key="3">
    <source>
        <dbReference type="ARBA" id="ARBA00022989"/>
    </source>
</evidence>
<comment type="subcellular location">
    <subcellularLocation>
        <location evidence="1">Membrane</location>
        <topology evidence="1">Multi-pass membrane protein</topology>
    </subcellularLocation>
</comment>
<feature type="transmembrane region" description="Helical" evidence="8">
    <location>
        <begin position="20"/>
        <end position="44"/>
    </location>
</feature>
<evidence type="ECO:0000256" key="6">
    <source>
        <dbReference type="ARBA" id="ARBA00023170"/>
    </source>
</evidence>
<dbReference type="GO" id="GO:0004930">
    <property type="term" value="F:G protein-coupled receptor activity"/>
    <property type="evidence" value="ECO:0007669"/>
    <property type="project" value="UniProtKB-KW"/>
</dbReference>
<keyword evidence="2 8" id="KW-0812">Transmembrane</keyword>
<dbReference type="Proteomes" id="UP001626550">
    <property type="component" value="Unassembled WGS sequence"/>
</dbReference>
<evidence type="ECO:0000259" key="9">
    <source>
        <dbReference type="PROSITE" id="PS50262"/>
    </source>
</evidence>
<dbReference type="SUPFAM" id="SSF81321">
    <property type="entry name" value="Family A G protein-coupled receptor-like"/>
    <property type="match status" value="1"/>
</dbReference>
<evidence type="ECO:0000256" key="5">
    <source>
        <dbReference type="ARBA" id="ARBA00023136"/>
    </source>
</evidence>